<comment type="caution">
    <text evidence="2">The sequence shown here is derived from an EMBL/GenBank/DDBJ whole genome shotgun (WGS) entry which is preliminary data.</text>
</comment>
<proteinExistence type="predicted"/>
<evidence type="ECO:0000313" key="3">
    <source>
        <dbReference type="Proteomes" id="UP000253436"/>
    </source>
</evidence>
<sequence>MPFFSVIIPLYNKAKYIVACLESVLNQNYKDFEIIIVNDGSTDASAAVVEGYSSDKIKLYHQQNSGVSSARNHAVDKAEGDYLAFLDADDLWKPEHLQCLRESIEAFPNAGLYGNNYEINYNNSVVQPAQFNFNYATQPCIVTDFFKASMKDTIIWTSAAALSKKTFLDFGGFNTAYTTGQDLDLWIRIALKQAIVFHPQITMCYNRSISDSLSKGELNGVRFQFLNAYQTVEATNKSLKRYLDLKRYGLALRTKINGESTLSKQTQNTIDFSNLTKKQKLLLQMPTGLLRLLNTVRPYVVNNSIYLRLFKA</sequence>
<reference evidence="2 3" key="1">
    <citation type="submission" date="2018-07" db="EMBL/GenBank/DDBJ databases">
        <title>Genomic Encyclopedia of Type Strains, Phase III (KMG-III): the genomes of soil and plant-associated and newly described type strains.</title>
        <authorList>
            <person name="Whitman W."/>
        </authorList>
    </citation>
    <scope>NUCLEOTIDE SEQUENCE [LARGE SCALE GENOMIC DNA]</scope>
    <source>
        <strain evidence="2 3">CECT 7958</strain>
    </source>
</reference>
<dbReference type="OrthoDB" id="6307329at2"/>
<feature type="domain" description="Glycosyltransferase 2-like" evidence="1">
    <location>
        <begin position="5"/>
        <end position="133"/>
    </location>
</feature>
<evidence type="ECO:0000259" key="1">
    <source>
        <dbReference type="Pfam" id="PF00535"/>
    </source>
</evidence>
<protein>
    <submittedName>
        <fullName evidence="2">Glycosyl transferase family 2</fullName>
    </submittedName>
</protein>
<dbReference type="GO" id="GO:0016758">
    <property type="term" value="F:hexosyltransferase activity"/>
    <property type="evidence" value="ECO:0007669"/>
    <property type="project" value="UniProtKB-ARBA"/>
</dbReference>
<keyword evidence="2" id="KW-0808">Transferase</keyword>
<name>A0A368ZGV7_9FLAO</name>
<dbReference type="PANTHER" id="PTHR22916">
    <property type="entry name" value="GLYCOSYLTRANSFERASE"/>
    <property type="match status" value="1"/>
</dbReference>
<keyword evidence="3" id="KW-1185">Reference proteome</keyword>
<dbReference type="AlphaFoldDB" id="A0A368ZGV7"/>
<dbReference type="RefSeq" id="WP_114308780.1">
    <property type="nucleotide sequence ID" value="NZ_QPJO01000002.1"/>
</dbReference>
<dbReference type="InterPro" id="IPR029044">
    <property type="entry name" value="Nucleotide-diphossugar_trans"/>
</dbReference>
<dbReference type="SUPFAM" id="SSF53448">
    <property type="entry name" value="Nucleotide-diphospho-sugar transferases"/>
    <property type="match status" value="1"/>
</dbReference>
<dbReference type="Proteomes" id="UP000253436">
    <property type="component" value="Unassembled WGS sequence"/>
</dbReference>
<accession>A0A368ZGV7</accession>
<dbReference type="EMBL" id="QPJO01000002">
    <property type="protein sequence ID" value="RCW92089.1"/>
    <property type="molecule type" value="Genomic_DNA"/>
</dbReference>
<dbReference type="PANTHER" id="PTHR22916:SF3">
    <property type="entry name" value="UDP-GLCNAC:BETAGAL BETA-1,3-N-ACETYLGLUCOSAMINYLTRANSFERASE-LIKE PROTEIN 1"/>
    <property type="match status" value="1"/>
</dbReference>
<dbReference type="Pfam" id="PF00535">
    <property type="entry name" value="Glycos_transf_2"/>
    <property type="match status" value="1"/>
</dbReference>
<gene>
    <name evidence="2" type="ORF">DFQ08_102109</name>
</gene>
<evidence type="ECO:0000313" key="2">
    <source>
        <dbReference type="EMBL" id="RCW92089.1"/>
    </source>
</evidence>
<dbReference type="CDD" id="cd00761">
    <property type="entry name" value="Glyco_tranf_GTA_type"/>
    <property type="match status" value="1"/>
</dbReference>
<organism evidence="2 3">
    <name type="scientific">Winogradskyella arenosi</name>
    <dbReference type="NCBI Taxonomy" id="533325"/>
    <lineage>
        <taxon>Bacteria</taxon>
        <taxon>Pseudomonadati</taxon>
        <taxon>Bacteroidota</taxon>
        <taxon>Flavobacteriia</taxon>
        <taxon>Flavobacteriales</taxon>
        <taxon>Flavobacteriaceae</taxon>
        <taxon>Winogradskyella</taxon>
    </lineage>
</organism>
<dbReference type="InterPro" id="IPR001173">
    <property type="entry name" value="Glyco_trans_2-like"/>
</dbReference>
<dbReference type="Gene3D" id="3.90.550.10">
    <property type="entry name" value="Spore Coat Polysaccharide Biosynthesis Protein SpsA, Chain A"/>
    <property type="match status" value="1"/>
</dbReference>